<dbReference type="InterPro" id="IPR017871">
    <property type="entry name" value="ABC_transporter-like_CS"/>
</dbReference>
<comment type="caution">
    <text evidence="9">The sequence shown here is derived from an EMBL/GenBank/DDBJ whole genome shotgun (WGS) entry which is preliminary data.</text>
</comment>
<dbReference type="GO" id="GO:0015833">
    <property type="term" value="P:peptide transport"/>
    <property type="evidence" value="ECO:0007669"/>
    <property type="project" value="InterPro"/>
</dbReference>
<evidence type="ECO:0000313" key="9">
    <source>
        <dbReference type="EMBL" id="MCC2137223.1"/>
    </source>
</evidence>
<evidence type="ECO:0000313" key="10">
    <source>
        <dbReference type="Proteomes" id="UP001199424"/>
    </source>
</evidence>
<evidence type="ECO:0000256" key="1">
    <source>
        <dbReference type="ARBA" id="ARBA00004202"/>
    </source>
</evidence>
<dbReference type="InterPro" id="IPR013563">
    <property type="entry name" value="Oligopep_ABC_C"/>
</dbReference>
<dbReference type="InterPro" id="IPR027417">
    <property type="entry name" value="P-loop_NTPase"/>
</dbReference>
<name>A0AAE3DHW4_9FIRM</name>
<comment type="subcellular location">
    <subcellularLocation>
        <location evidence="1">Cell membrane</location>
        <topology evidence="1">Peripheral membrane protein</topology>
    </subcellularLocation>
</comment>
<dbReference type="InterPro" id="IPR003439">
    <property type="entry name" value="ABC_transporter-like_ATP-bd"/>
</dbReference>
<evidence type="ECO:0000259" key="8">
    <source>
        <dbReference type="PROSITE" id="PS50893"/>
    </source>
</evidence>
<keyword evidence="5" id="KW-0547">Nucleotide-binding</keyword>
<dbReference type="SUPFAM" id="SSF52540">
    <property type="entry name" value="P-loop containing nucleoside triphosphate hydrolases"/>
    <property type="match status" value="1"/>
</dbReference>
<keyword evidence="7" id="KW-0472">Membrane</keyword>
<dbReference type="GO" id="GO:0005524">
    <property type="term" value="F:ATP binding"/>
    <property type="evidence" value="ECO:0007669"/>
    <property type="project" value="UniProtKB-KW"/>
</dbReference>
<evidence type="ECO:0000256" key="4">
    <source>
        <dbReference type="ARBA" id="ARBA00022475"/>
    </source>
</evidence>
<keyword evidence="10" id="KW-1185">Reference proteome</keyword>
<dbReference type="InterPro" id="IPR050388">
    <property type="entry name" value="ABC_Ni/Peptide_Import"/>
</dbReference>
<dbReference type="AlphaFoldDB" id="A0AAE3DHW4"/>
<dbReference type="PROSITE" id="PS00211">
    <property type="entry name" value="ABC_TRANSPORTER_1"/>
    <property type="match status" value="1"/>
</dbReference>
<feature type="domain" description="ABC transporter" evidence="8">
    <location>
        <begin position="5"/>
        <end position="256"/>
    </location>
</feature>
<proteinExistence type="inferred from homology"/>
<dbReference type="PANTHER" id="PTHR43297">
    <property type="entry name" value="OLIGOPEPTIDE TRANSPORT ATP-BINDING PROTEIN APPD"/>
    <property type="match status" value="1"/>
</dbReference>
<dbReference type="GO" id="GO:0005886">
    <property type="term" value="C:plasma membrane"/>
    <property type="evidence" value="ECO:0007669"/>
    <property type="project" value="UniProtKB-SubCell"/>
</dbReference>
<dbReference type="GO" id="GO:0016887">
    <property type="term" value="F:ATP hydrolysis activity"/>
    <property type="evidence" value="ECO:0007669"/>
    <property type="project" value="InterPro"/>
</dbReference>
<dbReference type="PANTHER" id="PTHR43297:SF2">
    <property type="entry name" value="DIPEPTIDE TRANSPORT ATP-BINDING PROTEIN DPPD"/>
    <property type="match status" value="1"/>
</dbReference>
<evidence type="ECO:0000256" key="5">
    <source>
        <dbReference type="ARBA" id="ARBA00022741"/>
    </source>
</evidence>
<organism evidence="9 10">
    <name type="scientific">Hominenteromicrobium mulieris</name>
    <dbReference type="NCBI Taxonomy" id="2885357"/>
    <lineage>
        <taxon>Bacteria</taxon>
        <taxon>Bacillati</taxon>
        <taxon>Bacillota</taxon>
        <taxon>Clostridia</taxon>
        <taxon>Eubacteriales</taxon>
        <taxon>Oscillospiraceae</taxon>
        <taxon>Hominenteromicrobium</taxon>
    </lineage>
</organism>
<sequence length="337" mass="36812">MNKVLDVQNLHVSFDTYAGEVKAVRGVTFSLSEGEVLAIVGESGCGKSVTAQTIMKLNPMPPARIKEGSVQLGEHDIVAANEKEMQKIRGKEVSMIFQDPMTCLNPTKPVGKQIVEAIQHHRHLSKAEAKAEAIKYLSLVNIPNPEERAKQYPHEFSGGMRQRAMIAMALSCNPKLLIADEPTTALDVTIQAQIMDLLAEIKEKTSTAIILITHDLGVVASMADRVAVMYAGKVVETGTCEDIFYRNAHPYTQALLKSLPSVDMNKTQRLVSIPGTPPDLLNPPKGCGFGARCTHCMKICHEEQPPVFKVGEGHEAACWLLHPDCPSVAERGEPDEQ</sequence>
<dbReference type="Pfam" id="PF08352">
    <property type="entry name" value="oligo_HPY"/>
    <property type="match status" value="1"/>
</dbReference>
<dbReference type="NCBIfam" id="TIGR01727">
    <property type="entry name" value="oligo_HPY"/>
    <property type="match status" value="1"/>
</dbReference>
<keyword evidence="3" id="KW-0813">Transport</keyword>
<reference evidence="9" key="1">
    <citation type="submission" date="2021-10" db="EMBL/GenBank/DDBJ databases">
        <title>Anaerobic single-cell dispensing facilitates the cultivation of human gut bacteria.</title>
        <authorList>
            <person name="Afrizal A."/>
        </authorList>
    </citation>
    <scope>NUCLEOTIDE SEQUENCE</scope>
    <source>
        <strain evidence="9">CLA-AA-H250</strain>
    </source>
</reference>
<protein>
    <submittedName>
        <fullName evidence="9">ABC transporter ATP-binding protein</fullName>
    </submittedName>
</protein>
<evidence type="ECO:0000256" key="2">
    <source>
        <dbReference type="ARBA" id="ARBA00005417"/>
    </source>
</evidence>
<keyword evidence="4" id="KW-1003">Cell membrane</keyword>
<evidence type="ECO:0000256" key="6">
    <source>
        <dbReference type="ARBA" id="ARBA00022840"/>
    </source>
</evidence>
<dbReference type="PROSITE" id="PS50893">
    <property type="entry name" value="ABC_TRANSPORTER_2"/>
    <property type="match status" value="1"/>
</dbReference>
<comment type="similarity">
    <text evidence="2">Belongs to the ABC transporter superfamily.</text>
</comment>
<evidence type="ECO:0000256" key="3">
    <source>
        <dbReference type="ARBA" id="ARBA00022448"/>
    </source>
</evidence>
<dbReference type="EMBL" id="JAJEQC010000008">
    <property type="protein sequence ID" value="MCC2137223.1"/>
    <property type="molecule type" value="Genomic_DNA"/>
</dbReference>
<dbReference type="Proteomes" id="UP001199424">
    <property type="component" value="Unassembled WGS sequence"/>
</dbReference>
<evidence type="ECO:0000256" key="7">
    <source>
        <dbReference type="ARBA" id="ARBA00023136"/>
    </source>
</evidence>
<dbReference type="InterPro" id="IPR003593">
    <property type="entry name" value="AAA+_ATPase"/>
</dbReference>
<dbReference type="FunFam" id="3.40.50.300:FF:000016">
    <property type="entry name" value="Oligopeptide ABC transporter ATP-binding component"/>
    <property type="match status" value="1"/>
</dbReference>
<dbReference type="Pfam" id="PF00005">
    <property type="entry name" value="ABC_tran"/>
    <property type="match status" value="1"/>
</dbReference>
<gene>
    <name evidence="9" type="ORF">LKD31_09350</name>
</gene>
<keyword evidence="6 9" id="KW-0067">ATP-binding</keyword>
<dbReference type="Gene3D" id="3.40.50.300">
    <property type="entry name" value="P-loop containing nucleotide triphosphate hydrolases"/>
    <property type="match status" value="1"/>
</dbReference>
<dbReference type="CDD" id="cd03257">
    <property type="entry name" value="ABC_NikE_OppD_transporters"/>
    <property type="match status" value="1"/>
</dbReference>
<accession>A0AAE3DHW4</accession>
<dbReference type="RefSeq" id="WP_308449477.1">
    <property type="nucleotide sequence ID" value="NZ_JAJEQC010000008.1"/>
</dbReference>
<dbReference type="SMART" id="SM00382">
    <property type="entry name" value="AAA"/>
    <property type="match status" value="1"/>
</dbReference>